<dbReference type="Pfam" id="PF00024">
    <property type="entry name" value="PAN_1"/>
    <property type="match status" value="1"/>
</dbReference>
<dbReference type="InterPro" id="IPR003609">
    <property type="entry name" value="Pan_app"/>
</dbReference>
<comment type="caution">
    <text evidence="1">Lacks conserved residue(s) required for the propagation of feature annotation.</text>
</comment>
<feature type="region of interest" description="Disordered" evidence="2">
    <location>
        <begin position="704"/>
        <end position="724"/>
    </location>
</feature>
<dbReference type="PROSITE" id="PS51448">
    <property type="entry name" value="P_TREFOIL_2"/>
    <property type="match status" value="1"/>
</dbReference>
<gene>
    <name evidence="4" type="ORF">MICPUCDRAFT_38355</name>
</gene>
<protein>
    <submittedName>
        <fullName evidence="4">Predicted protein</fullName>
    </submittedName>
</protein>
<evidence type="ECO:0000256" key="1">
    <source>
        <dbReference type="PROSITE-ProRule" id="PRU00779"/>
    </source>
</evidence>
<evidence type="ECO:0000259" key="3">
    <source>
        <dbReference type="PROSITE" id="PS51448"/>
    </source>
</evidence>
<dbReference type="PROSITE" id="PS50092">
    <property type="entry name" value="TSP1"/>
    <property type="match status" value="1"/>
</dbReference>
<dbReference type="GeneID" id="9681636"/>
<dbReference type="InterPro" id="IPR036383">
    <property type="entry name" value="TSP1_rpt_sf"/>
</dbReference>
<dbReference type="InterPro" id="IPR000519">
    <property type="entry name" value="P_trefoil_dom"/>
</dbReference>
<dbReference type="KEGG" id="mpp:MICPUCDRAFT_38355"/>
<dbReference type="Proteomes" id="UP000001876">
    <property type="component" value="Unassembled WGS sequence"/>
</dbReference>
<sequence>MKHGCAGFVKEILSDHCTLVGRGYGLMQAAESDFYRKKALTNPAVWKTIEGMTARSPDIHAWRGVTASSRRELRALCAADSQCQGFYTCSDFDAFNCTKILNEFHSEKNLTGVRPFHTNASAMLLSSVPDSVSRMSTYPSLVLDSRAIKTCEGNADGASCTFPFTTDYSAKHRQNNVEYFGPTLEGSSRPWCYTSKPGLWGYVDCHGQDPMGFKWEISEWGNCSRSCKRGMKTRTANCVNTTSGAVLPNQLCGVEPETSQECNTHSCDEKCAAIGVEDRKRCAPFVQDPRSRFMNVAVRAEVCHEYGCCFDYSETVLGTSECYVHKLESEASGCKKDWEWDAIGSGTVRVPKPFTSNGGKPTKLFWNGWHEPGPLMDGQKVSTVTDEVTMCGRSCCRGDTELGPCAYDLGYSKPGAGQCSRFKSILAPDRYDTAFDVYFGEGDVGKGDLAADPPRMPPAVLQTIKMFTSKECREECDAADGCTAANFNKAESICELIKADAPSIAKFWDADPLKRYHILNSTSSLGASPGGNRIGWTAYTRHLGTRRVRGFTNAVTHVLADPPPQWGECRVVPKGQQLDPECPWQQHKEIKGYVLPGDDIFRPDGYEVPWDKINSYHNGKPYMPLDDGDPDYPITYDPGMEIRKGPGPYNIHSIERPCYDVCNITKYCEDPLLSWYDSSSSNDETCSAPGNMATTRPGAIQHMTSKERRETVGSCDGHGGPRKRETRVNLETYEQASARCERFGTRLCEADEILRGAGLSREGGSGKITWEDANVFAPRDPWNYDPFKCTRDIREDNAYWTSTPCGVGGGNATGRFVATRGGGLGKQCASTSEVHLFACCSDFKNAGFKSAIAAASRKRMNITLGDYHYCRNQQCKVYEGHCKSDGECEYGTQCARRVGAKYGFHDKANVCIPTYDAQQIRFGPRQVLRGSPTNFVFVESGVYTIPNTAKVKIIDGDKFGCMGAWDDTAVTLAETELKRRSEHVVRLPGQPVGEAFSGLKNHKATLYANNKVCDGELHPELPRATESTRPFMEWNNALVAEDKTQSNFDPTFETRKAHMCMCDNSTDCEAPQNWHDLGVVKLDVPHIYTFRGFKDNDMVTCGRDMKCPKRETRFDVYTYYTTAEEPDNIPKSDGYVAGFGGDLFEVYNVVDMTEYYPEMLMTRFTYSEQISLFKEFCAQRCNGNPLCVGFDLVPTGVDGSGIKELDDDDLIQRQCRMYRDGVMLHVIPSSGHQFYFSTKPKRETWSWFPVQRKPGREIEFTTPGGFSQVAPEGVVGLRAPKFKLRGTSIERLRNFFLSMNVFGNPPLPSKKLDSHRIHGLVYYENLYSPYLMPSLDYVTDKHFNVHSGNGRVFFPSLVEPKEIDDRMALTETYITARNRNRRGQKDFPRARIAYETNLAKKECEVSVAPPLDVVNQTTDGGLYWPSDVGTCGGNAHGTLCTTRNFEAVRS</sequence>
<proteinExistence type="predicted"/>
<dbReference type="EMBL" id="GG663736">
    <property type="protein sequence ID" value="EEH59634.1"/>
    <property type="molecule type" value="Genomic_DNA"/>
</dbReference>
<accession>C1MJR7</accession>
<dbReference type="OrthoDB" id="6426685at2759"/>
<evidence type="ECO:0000256" key="2">
    <source>
        <dbReference type="SAM" id="MobiDB-lite"/>
    </source>
</evidence>
<evidence type="ECO:0000313" key="4">
    <source>
        <dbReference type="EMBL" id="EEH59634.1"/>
    </source>
</evidence>
<evidence type="ECO:0000313" key="5">
    <source>
        <dbReference type="Proteomes" id="UP000001876"/>
    </source>
</evidence>
<reference evidence="4 5" key="1">
    <citation type="journal article" date="2009" name="Science">
        <title>Green evolution and dynamic adaptations revealed by genomes of the marine picoeukaryotes Micromonas.</title>
        <authorList>
            <person name="Worden A.Z."/>
            <person name="Lee J.H."/>
            <person name="Mock T."/>
            <person name="Rouze P."/>
            <person name="Simmons M.P."/>
            <person name="Aerts A.L."/>
            <person name="Allen A.E."/>
            <person name="Cuvelier M.L."/>
            <person name="Derelle E."/>
            <person name="Everett M.V."/>
            <person name="Foulon E."/>
            <person name="Grimwood J."/>
            <person name="Gundlach H."/>
            <person name="Henrissat B."/>
            <person name="Napoli C."/>
            <person name="McDonald S.M."/>
            <person name="Parker M.S."/>
            <person name="Rombauts S."/>
            <person name="Salamov A."/>
            <person name="Von Dassow P."/>
            <person name="Badger J.H."/>
            <person name="Coutinho P.M."/>
            <person name="Demir E."/>
            <person name="Dubchak I."/>
            <person name="Gentemann C."/>
            <person name="Eikrem W."/>
            <person name="Gready J.E."/>
            <person name="John U."/>
            <person name="Lanier W."/>
            <person name="Lindquist E.A."/>
            <person name="Lucas S."/>
            <person name="Mayer K.F."/>
            <person name="Moreau H."/>
            <person name="Not F."/>
            <person name="Otillar R."/>
            <person name="Panaud O."/>
            <person name="Pangilinan J."/>
            <person name="Paulsen I."/>
            <person name="Piegu B."/>
            <person name="Poliakov A."/>
            <person name="Robbens S."/>
            <person name="Schmutz J."/>
            <person name="Toulza E."/>
            <person name="Wyss T."/>
            <person name="Zelensky A."/>
            <person name="Zhou K."/>
            <person name="Armbrust E.V."/>
            <person name="Bhattacharya D."/>
            <person name="Goodenough U.W."/>
            <person name="Van de Peer Y."/>
            <person name="Grigoriev I.V."/>
        </authorList>
    </citation>
    <scope>NUCLEOTIDE SEQUENCE [LARGE SCALE GENOMIC DNA]</scope>
    <source>
        <strain evidence="4 5">CCMP1545</strain>
    </source>
</reference>
<feature type="domain" description="P-type" evidence="3">
    <location>
        <begin position="269"/>
        <end position="326"/>
    </location>
</feature>
<dbReference type="Gene3D" id="2.20.100.10">
    <property type="entry name" value="Thrombospondin type-1 (TSP1) repeat"/>
    <property type="match status" value="1"/>
</dbReference>
<dbReference type="STRING" id="564608.C1MJR7"/>
<dbReference type="Pfam" id="PF19030">
    <property type="entry name" value="TSP1_ADAMTS"/>
    <property type="match status" value="1"/>
</dbReference>
<dbReference type="InterPro" id="IPR000884">
    <property type="entry name" value="TSP1_rpt"/>
</dbReference>
<organism evidence="5">
    <name type="scientific">Micromonas pusilla (strain CCMP1545)</name>
    <name type="common">Picoplanktonic green alga</name>
    <dbReference type="NCBI Taxonomy" id="564608"/>
    <lineage>
        <taxon>Eukaryota</taxon>
        <taxon>Viridiplantae</taxon>
        <taxon>Chlorophyta</taxon>
        <taxon>Mamiellophyceae</taxon>
        <taxon>Mamiellales</taxon>
        <taxon>Mamiellaceae</taxon>
        <taxon>Micromonas</taxon>
    </lineage>
</organism>
<keyword evidence="5" id="KW-1185">Reference proteome</keyword>
<dbReference type="SMART" id="SM00209">
    <property type="entry name" value="TSP1"/>
    <property type="match status" value="1"/>
</dbReference>
<name>C1MJR7_MICPC</name>
<dbReference type="RefSeq" id="XP_003056258.1">
    <property type="nucleotide sequence ID" value="XM_003056212.1"/>
</dbReference>
<dbReference type="SUPFAM" id="SSF82895">
    <property type="entry name" value="TSP-1 type 1 repeat"/>
    <property type="match status" value="1"/>
</dbReference>